<evidence type="ECO:0000256" key="1">
    <source>
        <dbReference type="ARBA" id="ARBA00022820"/>
    </source>
</evidence>
<dbReference type="PROSITE" id="PS50240">
    <property type="entry name" value="TRYPSIN_DOM"/>
    <property type="match status" value="1"/>
</dbReference>
<dbReference type="PROSITE" id="PS00135">
    <property type="entry name" value="TRYPSIN_SER"/>
    <property type="match status" value="1"/>
</dbReference>
<evidence type="ECO:0000256" key="4">
    <source>
        <dbReference type="RuleBase" id="RU363034"/>
    </source>
</evidence>
<dbReference type="PROSITE" id="PS00134">
    <property type="entry name" value="TRYPSIN_HIS"/>
    <property type="match status" value="1"/>
</dbReference>
<evidence type="ECO:0000256" key="2">
    <source>
        <dbReference type="ARBA" id="ARBA00023157"/>
    </source>
</evidence>
<accession>A0ABM1BZU5</accession>
<protein>
    <submittedName>
        <fullName evidence="7">Clotting factor B-like</fullName>
    </submittedName>
</protein>
<keyword evidence="4" id="KW-0645">Protease</keyword>
<evidence type="ECO:0000313" key="7">
    <source>
        <dbReference type="RefSeq" id="XP_013791756.1"/>
    </source>
</evidence>
<evidence type="ECO:0000256" key="3">
    <source>
        <dbReference type="ARBA" id="ARBA00024195"/>
    </source>
</evidence>
<keyword evidence="6" id="KW-1185">Reference proteome</keyword>
<keyword evidence="2" id="KW-1015">Disulfide bond</keyword>
<dbReference type="SUPFAM" id="SSF50494">
    <property type="entry name" value="Trypsin-like serine proteases"/>
    <property type="match status" value="1"/>
</dbReference>
<dbReference type="Gene3D" id="2.40.10.10">
    <property type="entry name" value="Trypsin-like serine proteases"/>
    <property type="match status" value="1"/>
</dbReference>
<comment type="similarity">
    <text evidence="3">Belongs to the peptidase S1 family. CLIP subfamily.</text>
</comment>
<reference evidence="7" key="1">
    <citation type="submission" date="2025-08" db="UniProtKB">
        <authorList>
            <consortium name="RefSeq"/>
        </authorList>
    </citation>
    <scope>IDENTIFICATION</scope>
    <source>
        <tissue evidence="7">Muscle</tissue>
    </source>
</reference>
<evidence type="ECO:0000259" key="5">
    <source>
        <dbReference type="PROSITE" id="PS50240"/>
    </source>
</evidence>
<dbReference type="InterPro" id="IPR009003">
    <property type="entry name" value="Peptidase_S1_PA"/>
</dbReference>
<gene>
    <name evidence="7" type="primary">LOC106475625</name>
</gene>
<evidence type="ECO:0000313" key="6">
    <source>
        <dbReference type="Proteomes" id="UP000694941"/>
    </source>
</evidence>
<proteinExistence type="inferred from homology"/>
<dbReference type="Proteomes" id="UP000694941">
    <property type="component" value="Unplaced"/>
</dbReference>
<feature type="domain" description="Peptidase S1" evidence="5">
    <location>
        <begin position="33"/>
        <end position="277"/>
    </location>
</feature>
<keyword evidence="4" id="KW-0720">Serine protease</keyword>
<dbReference type="InterPro" id="IPR033116">
    <property type="entry name" value="TRYPSIN_SER"/>
</dbReference>
<sequence length="280" mass="30516">CGIRTKIQSGGSMLLTQLQPSREKRAVLSDEEVAGGVDVLPYSWPWMVGISQKFGLSERFLCGGALISSTYVISAAHCFKTSNKPVSSSVYTFRVGGHTLKDGKKYDVEDVIIHERYHPSKNYYDIAVLKVKGQVSLNNKVKPVCLPKPSFIGQDFKGREVTVTGWGDTFFGGARSKVLQQVSIPVVSNKECNNSYSWVASHKYPQGITRGQICAGLSEGGKDACQGDSGGPLVLEESGRWTLVGIVSFGFNCAEPGFPGVYTRVSHYIRWIAANTDFGE</sequence>
<organism evidence="6 7">
    <name type="scientific">Limulus polyphemus</name>
    <name type="common">Atlantic horseshoe crab</name>
    <dbReference type="NCBI Taxonomy" id="6850"/>
    <lineage>
        <taxon>Eukaryota</taxon>
        <taxon>Metazoa</taxon>
        <taxon>Ecdysozoa</taxon>
        <taxon>Arthropoda</taxon>
        <taxon>Chelicerata</taxon>
        <taxon>Merostomata</taxon>
        <taxon>Xiphosura</taxon>
        <taxon>Limulidae</taxon>
        <taxon>Limulus</taxon>
    </lineage>
</organism>
<keyword evidence="1" id="KW-0353">Hemolymph clotting</keyword>
<dbReference type="InterPro" id="IPR043504">
    <property type="entry name" value="Peptidase_S1_PA_chymotrypsin"/>
</dbReference>
<dbReference type="InterPro" id="IPR001314">
    <property type="entry name" value="Peptidase_S1A"/>
</dbReference>
<dbReference type="InterPro" id="IPR018114">
    <property type="entry name" value="TRYPSIN_HIS"/>
</dbReference>
<dbReference type="InterPro" id="IPR001254">
    <property type="entry name" value="Trypsin_dom"/>
</dbReference>
<name>A0ABM1BZU5_LIMPO</name>
<dbReference type="PANTHER" id="PTHR24256">
    <property type="entry name" value="TRYPTASE-RELATED"/>
    <property type="match status" value="1"/>
</dbReference>
<dbReference type="PRINTS" id="PR00722">
    <property type="entry name" value="CHYMOTRYPSIN"/>
</dbReference>
<dbReference type="RefSeq" id="XP_013791756.1">
    <property type="nucleotide sequence ID" value="XM_013936302.2"/>
</dbReference>
<keyword evidence="4" id="KW-0378">Hydrolase</keyword>
<dbReference type="GeneID" id="106475625"/>
<dbReference type="Pfam" id="PF00089">
    <property type="entry name" value="Trypsin"/>
    <property type="match status" value="1"/>
</dbReference>
<dbReference type="InterPro" id="IPR051487">
    <property type="entry name" value="Ser/Thr_Proteases_Immune/Dev"/>
</dbReference>
<dbReference type="SMART" id="SM00020">
    <property type="entry name" value="Tryp_SPc"/>
    <property type="match status" value="1"/>
</dbReference>
<feature type="non-terminal residue" evidence="7">
    <location>
        <position position="1"/>
    </location>
</feature>
<dbReference type="CDD" id="cd00190">
    <property type="entry name" value="Tryp_SPc"/>
    <property type="match status" value="1"/>
</dbReference>